<protein>
    <submittedName>
        <fullName evidence="1">Pyridinium-3,5-biscarboxylic acid mononucleotide sulfurtransferase</fullName>
        <ecNumber evidence="1">2.8.1.-</ecNumber>
    </submittedName>
</protein>
<dbReference type="EC" id="2.8.1.-" evidence="1"/>
<dbReference type="SUPFAM" id="SSF52402">
    <property type="entry name" value="Adenine nucleotide alpha hydrolases-like"/>
    <property type="match status" value="1"/>
</dbReference>
<organism evidence="1">
    <name type="scientific">bioreactor metagenome</name>
    <dbReference type="NCBI Taxonomy" id="1076179"/>
    <lineage>
        <taxon>unclassified sequences</taxon>
        <taxon>metagenomes</taxon>
        <taxon>ecological metagenomes</taxon>
    </lineage>
</organism>
<keyword evidence="1" id="KW-0808">Transferase</keyword>
<dbReference type="PIRSF" id="PIRSF006661">
    <property type="entry name" value="PP-lp_UCP006661"/>
    <property type="match status" value="1"/>
</dbReference>
<name>A0A644ZAW4_9ZZZZ</name>
<dbReference type="Gene3D" id="3.40.50.620">
    <property type="entry name" value="HUPs"/>
    <property type="match status" value="1"/>
</dbReference>
<proteinExistence type="predicted"/>
<evidence type="ECO:0000313" key="1">
    <source>
        <dbReference type="EMBL" id="MPM38030.1"/>
    </source>
</evidence>
<dbReference type="AlphaFoldDB" id="A0A644ZAW4"/>
<dbReference type="NCBIfam" id="TIGR00268">
    <property type="entry name" value="ATP-dependent sacrificial sulfur transferase LarE"/>
    <property type="match status" value="1"/>
</dbReference>
<dbReference type="InterPro" id="IPR052188">
    <property type="entry name" value="Ni-pincer_cofactor_biosynth"/>
</dbReference>
<dbReference type="EMBL" id="VSSQ01008147">
    <property type="protein sequence ID" value="MPM38030.1"/>
    <property type="molecule type" value="Genomic_DNA"/>
</dbReference>
<comment type="caution">
    <text evidence="1">The sequence shown here is derived from an EMBL/GenBank/DDBJ whole genome shotgun (WGS) entry which is preliminary data.</text>
</comment>
<dbReference type="PANTHER" id="PTHR43169:SF2">
    <property type="entry name" value="NAD_GMP SYNTHASE DOMAIN-CONTAINING PROTEIN"/>
    <property type="match status" value="1"/>
</dbReference>
<sequence>MNLQEFFTQHPSGALAYSGGTDSSLLVWAAMQYGRDWHAYYVHTAFQPAFELTDARKIAEQCRIPLTVIEGDILADRTVAANPENRCYYCKHAVFDMILRQAAADGYTLVVDGTNASDDASDRPGMRALQELKVLSPLRECGLTKSDVRALSREAYLFTWNKPSYACLATRIPTGTAITEEALKKVEAGENILFSMGFQDFRIRLRGDIALLQIPASQFSYVMEKRQQLLEQLSPLFSIVTLDLSAR</sequence>
<dbReference type="InterPro" id="IPR014729">
    <property type="entry name" value="Rossmann-like_a/b/a_fold"/>
</dbReference>
<dbReference type="InterPro" id="IPR005232">
    <property type="entry name" value="LarE"/>
</dbReference>
<dbReference type="PANTHER" id="PTHR43169">
    <property type="entry name" value="EXSB FAMILY PROTEIN"/>
    <property type="match status" value="1"/>
</dbReference>
<reference evidence="1" key="1">
    <citation type="submission" date="2019-08" db="EMBL/GenBank/DDBJ databases">
        <authorList>
            <person name="Kucharzyk K."/>
            <person name="Murdoch R.W."/>
            <person name="Higgins S."/>
            <person name="Loffler F."/>
        </authorList>
    </citation>
    <scope>NUCLEOTIDE SEQUENCE</scope>
</reference>
<dbReference type="GO" id="GO:0016783">
    <property type="term" value="F:sulfurtransferase activity"/>
    <property type="evidence" value="ECO:0007669"/>
    <property type="project" value="InterPro"/>
</dbReference>
<accession>A0A644ZAW4</accession>
<gene>
    <name evidence="1" type="primary">larE_12</name>
    <name evidence="1" type="ORF">SDC9_84653</name>
</gene>
<dbReference type="CDD" id="cd01990">
    <property type="entry name" value="LarE-like"/>
    <property type="match status" value="1"/>
</dbReference>